<sequence>MEGNSWRPAQGESAAASDSGSADWRTQLQPEARHRIVNKIMESLKRHLTISVPEGLNELQKIAILFEEKMYTAASNQSDYLRRISLKLLSMENNSQHSASINPAMSNSTVLNQNSAHQGNGWSLAEGELSAAANGSLADWRTQLQPEARHKIVNKMHEIWMRRLPFPEPVAVNQLRNIAGQREEAIFNAAHNQSEYLRKISLEMLSVESTSINTAVSNNNQNPTDPVGGRPRGRAPPPRMRDPPTGGPNSNRRRGTGLMETLLRYMPISVPEGLKELQKIAIRFEEKIYTTASNQSDYLSKISLKLLSMENKPQHSASINPAMSNSTVLNQNSAHPGRYLEKLAFLAKLDILNYG</sequence>
<keyword evidence="6" id="KW-1185">Reference proteome</keyword>
<evidence type="ECO:0000256" key="3">
    <source>
        <dbReference type="SAM" id="MobiDB-lite"/>
    </source>
</evidence>
<organism evidence="5 6">
    <name type="scientific">Musa troglodytarum</name>
    <name type="common">fe'i banana</name>
    <dbReference type="NCBI Taxonomy" id="320322"/>
    <lineage>
        <taxon>Eukaryota</taxon>
        <taxon>Viridiplantae</taxon>
        <taxon>Streptophyta</taxon>
        <taxon>Embryophyta</taxon>
        <taxon>Tracheophyta</taxon>
        <taxon>Spermatophyta</taxon>
        <taxon>Magnoliopsida</taxon>
        <taxon>Liliopsida</taxon>
        <taxon>Zingiberales</taxon>
        <taxon>Musaceae</taxon>
        <taxon>Musa</taxon>
    </lineage>
</organism>
<evidence type="ECO:0000256" key="1">
    <source>
        <dbReference type="ARBA" id="ARBA00004123"/>
    </source>
</evidence>
<dbReference type="AlphaFoldDB" id="A0A9E7H9M8"/>
<feature type="domain" description="Mediator complex subunit 15 KIX" evidence="4">
    <location>
        <begin position="139"/>
        <end position="216"/>
    </location>
</feature>
<dbReference type="GO" id="GO:0005634">
    <property type="term" value="C:nucleus"/>
    <property type="evidence" value="ECO:0007669"/>
    <property type="project" value="UniProtKB-SubCell"/>
</dbReference>
<comment type="subcellular location">
    <subcellularLocation>
        <location evidence="1">Nucleus</location>
    </subcellularLocation>
</comment>
<name>A0A9E7H9M8_9LILI</name>
<dbReference type="EMBL" id="CP097510">
    <property type="protein sequence ID" value="URE25758.1"/>
    <property type="molecule type" value="Genomic_DNA"/>
</dbReference>
<dbReference type="Pfam" id="PF16987">
    <property type="entry name" value="KIX_2"/>
    <property type="match status" value="3"/>
</dbReference>
<dbReference type="GO" id="GO:0031490">
    <property type="term" value="F:chromatin DNA binding"/>
    <property type="evidence" value="ECO:0007669"/>
    <property type="project" value="InterPro"/>
</dbReference>
<evidence type="ECO:0000313" key="6">
    <source>
        <dbReference type="Proteomes" id="UP001055439"/>
    </source>
</evidence>
<evidence type="ECO:0000259" key="4">
    <source>
        <dbReference type="Pfam" id="PF16987"/>
    </source>
</evidence>
<dbReference type="FunFam" id="1.10.246.20:FF:000003">
    <property type="entry name" value="Mediator of RNA polymerase II transcription subunit 15a"/>
    <property type="match status" value="1"/>
</dbReference>
<accession>A0A9E7H9M8</accession>
<dbReference type="InterPro" id="IPR036546">
    <property type="entry name" value="MED15_KIX"/>
</dbReference>
<dbReference type="SUPFAM" id="SSF47040">
    <property type="entry name" value="Kix domain of CBP (creb binding protein)"/>
    <property type="match status" value="1"/>
</dbReference>
<dbReference type="InterPro" id="IPR036529">
    <property type="entry name" value="KIX_dom_sf"/>
</dbReference>
<dbReference type="PANTHER" id="PTHR33137:SF4">
    <property type="entry name" value="MEDIATOR OF RNA POLYMERASE II TRANSCRIPTION SUBUNIT 15A-RELATED"/>
    <property type="match status" value="1"/>
</dbReference>
<feature type="domain" description="Mediator complex subunit 15 KIX" evidence="4">
    <location>
        <begin position="256"/>
        <end position="318"/>
    </location>
</feature>
<reference evidence="5" key="1">
    <citation type="submission" date="2022-05" db="EMBL/GenBank/DDBJ databases">
        <title>The Musa troglodytarum L. genome provides insights into the mechanism of non-climacteric behaviour and enrichment of carotenoids.</title>
        <authorList>
            <person name="Wang J."/>
        </authorList>
    </citation>
    <scope>NUCLEOTIDE SEQUENCE</scope>
    <source>
        <tissue evidence="5">Leaf</tissue>
    </source>
</reference>
<feature type="region of interest" description="Disordered" evidence="3">
    <location>
        <begin position="1"/>
        <end position="24"/>
    </location>
</feature>
<evidence type="ECO:0000256" key="2">
    <source>
        <dbReference type="ARBA" id="ARBA00023242"/>
    </source>
</evidence>
<dbReference type="GO" id="GO:0003713">
    <property type="term" value="F:transcription coactivator activity"/>
    <property type="evidence" value="ECO:0007669"/>
    <property type="project" value="InterPro"/>
</dbReference>
<dbReference type="OrthoDB" id="1912459at2759"/>
<feature type="compositionally biased region" description="Low complexity" evidence="3">
    <location>
        <begin position="13"/>
        <end position="23"/>
    </location>
</feature>
<keyword evidence="2" id="KW-0539">Nucleus</keyword>
<dbReference type="Gene3D" id="1.10.246.20">
    <property type="entry name" value="Coactivator CBP, KIX domain"/>
    <property type="match status" value="3"/>
</dbReference>
<proteinExistence type="predicted"/>
<dbReference type="InterPro" id="IPR044661">
    <property type="entry name" value="MED15a/b/c-like"/>
</dbReference>
<dbReference type="Proteomes" id="UP001055439">
    <property type="component" value="Chromosome 8"/>
</dbReference>
<feature type="compositionally biased region" description="Polar residues" evidence="3">
    <location>
        <begin position="215"/>
        <end position="224"/>
    </location>
</feature>
<protein>
    <recommendedName>
        <fullName evidence="4">Mediator complex subunit 15 KIX domain-containing protein</fullName>
    </recommendedName>
</protein>
<evidence type="ECO:0000313" key="5">
    <source>
        <dbReference type="EMBL" id="URE25758.1"/>
    </source>
</evidence>
<feature type="domain" description="Mediator complex subunit 15 KIX" evidence="4">
    <location>
        <begin position="22"/>
        <end position="100"/>
    </location>
</feature>
<dbReference type="PANTHER" id="PTHR33137">
    <property type="entry name" value="MEDIATOR OF RNA POLYMERASE II TRANSCRIPTION SUBUNIT 15A-RELATED"/>
    <property type="match status" value="1"/>
</dbReference>
<feature type="region of interest" description="Disordered" evidence="3">
    <location>
        <begin position="215"/>
        <end position="255"/>
    </location>
</feature>
<gene>
    <name evidence="5" type="ORF">MUK42_17948</name>
</gene>